<evidence type="ECO:0000313" key="3">
    <source>
        <dbReference type="EMBL" id="KAF6818980.1"/>
    </source>
</evidence>
<proteinExistence type="predicted"/>
<comment type="caution">
    <text evidence="3">The sequence shown here is derived from an EMBL/GenBank/DDBJ whole genome shotgun (WGS) entry which is preliminary data.</text>
</comment>
<reference evidence="3 4" key="1">
    <citation type="journal article" date="2020" name="Phytopathology">
        <title>Genome Sequence Resources of Colletotrichum truncatum, C. plurivorum, C. musicola, and C. sojae: Four Species Pathogenic to Soybean (Glycine max).</title>
        <authorList>
            <person name="Rogerio F."/>
            <person name="Boufleur T.R."/>
            <person name="Ciampi-Guillardi M."/>
            <person name="Sukno S.A."/>
            <person name="Thon M.R."/>
            <person name="Massola Junior N.S."/>
            <person name="Baroncelli R."/>
        </authorList>
    </citation>
    <scope>NUCLEOTIDE SEQUENCE [LARGE SCALE GENOMIC DNA]</scope>
    <source>
        <strain evidence="3 4">LFN0009</strain>
    </source>
</reference>
<feature type="region of interest" description="Disordered" evidence="1">
    <location>
        <begin position="340"/>
        <end position="553"/>
    </location>
</feature>
<dbReference type="Proteomes" id="UP000652219">
    <property type="component" value="Unassembled WGS sequence"/>
</dbReference>
<keyword evidence="4" id="KW-1185">Reference proteome</keyword>
<dbReference type="Gene3D" id="2.60.40.10">
    <property type="entry name" value="Immunoglobulins"/>
    <property type="match status" value="1"/>
</dbReference>
<feature type="region of interest" description="Disordered" evidence="1">
    <location>
        <begin position="80"/>
        <end position="139"/>
    </location>
</feature>
<dbReference type="SUPFAM" id="SSF81296">
    <property type="entry name" value="E set domains"/>
    <property type="match status" value="1"/>
</dbReference>
<dbReference type="InterPro" id="IPR014756">
    <property type="entry name" value="Ig_E-set"/>
</dbReference>
<feature type="compositionally biased region" description="Polar residues" evidence="1">
    <location>
        <begin position="472"/>
        <end position="485"/>
    </location>
</feature>
<dbReference type="InterPro" id="IPR032640">
    <property type="entry name" value="AMPK1_CBM"/>
</dbReference>
<organism evidence="3 4">
    <name type="scientific">Colletotrichum sojae</name>
    <dbReference type="NCBI Taxonomy" id="2175907"/>
    <lineage>
        <taxon>Eukaryota</taxon>
        <taxon>Fungi</taxon>
        <taxon>Dikarya</taxon>
        <taxon>Ascomycota</taxon>
        <taxon>Pezizomycotina</taxon>
        <taxon>Sordariomycetes</taxon>
        <taxon>Hypocreomycetidae</taxon>
        <taxon>Glomerellales</taxon>
        <taxon>Glomerellaceae</taxon>
        <taxon>Colletotrichum</taxon>
        <taxon>Colletotrichum orchidearum species complex</taxon>
    </lineage>
</organism>
<accession>A0A8H6JTN8</accession>
<gene>
    <name evidence="3" type="ORF">CSOJ01_01637</name>
</gene>
<dbReference type="EMBL" id="WIGN01000012">
    <property type="protein sequence ID" value="KAF6818980.1"/>
    <property type="molecule type" value="Genomic_DNA"/>
</dbReference>
<feature type="compositionally biased region" description="Polar residues" evidence="1">
    <location>
        <begin position="84"/>
        <end position="117"/>
    </location>
</feature>
<dbReference type="InterPro" id="IPR013783">
    <property type="entry name" value="Ig-like_fold"/>
</dbReference>
<feature type="domain" description="AMP-activated protein kinase glycogen-binding" evidence="2">
    <location>
        <begin position="2"/>
        <end position="92"/>
    </location>
</feature>
<feature type="region of interest" description="Disordered" evidence="1">
    <location>
        <begin position="272"/>
        <end position="328"/>
    </location>
</feature>
<name>A0A8H6JTN8_9PEZI</name>
<dbReference type="AlphaFoldDB" id="A0A8H6JTN8"/>
<dbReference type="CDD" id="cd02859">
    <property type="entry name" value="E_set_AMPKbeta_like_N"/>
    <property type="match status" value="1"/>
</dbReference>
<dbReference type="Pfam" id="PF16561">
    <property type="entry name" value="AMPK1_CBM"/>
    <property type="match status" value="1"/>
</dbReference>
<feature type="compositionally biased region" description="Polar residues" evidence="1">
    <location>
        <begin position="439"/>
        <end position="448"/>
    </location>
</feature>
<protein>
    <recommendedName>
        <fullName evidence="2">AMP-activated protein kinase glycogen-binding domain-containing protein</fullName>
    </recommendedName>
</protein>
<evidence type="ECO:0000313" key="4">
    <source>
        <dbReference type="Proteomes" id="UP000652219"/>
    </source>
</evidence>
<feature type="compositionally biased region" description="Basic and acidic residues" evidence="1">
    <location>
        <begin position="298"/>
        <end position="316"/>
    </location>
</feature>
<evidence type="ECO:0000256" key="1">
    <source>
        <dbReference type="SAM" id="MobiDB-lite"/>
    </source>
</evidence>
<feature type="compositionally biased region" description="Polar residues" evidence="1">
    <location>
        <begin position="511"/>
        <end position="528"/>
    </location>
</feature>
<evidence type="ECO:0000259" key="2">
    <source>
        <dbReference type="Pfam" id="PF16561"/>
    </source>
</evidence>
<sequence length="617" mass="66308">MVPVTITYRQPGTQPPIYVAGSFSDPQWQPLEMQFTTDDAGEHTFYKDVEVPRGSQIQYKFRVGPGDWWVLNEDAATVTDDAGNRNNLLTAPATQESTQTNGVKAGDQSSTEQSTKDAASPTADMDASTAAQPEPKPKALEIIKDEERKRLSSTPIEQVADTAAEVADTAQKLDAEDNVARLTPLDHLKDGERQRLSSTPIEQVASTAAEVADTAQKLDIEDNVARLAPLDHLKDGERKRLSSTPIEQVASTAAEVADTAQQLDADQEFDATDDGAAPLFSHEALGPYEPAGSDEEDDQKHEDHGTVDYDVSKYDLNDPSLERLPSNRDGIIDAVRKIETGRNEDQTHFHGTPMSPLAGSRKTSLDPYEEAVVSPGPSSPGLHKKLELPRRSRGSMTSERSLASLGSIAEEGGKNSAGVDEATRENFQPVRVPSPAIRPTSNVATSPASDEDEGVVMKGSKSSSNKKAESATADTTEINGNTNGVHSRDLSPMSKLDSPTIQIQPPEEAAESSNSQDASASGRDSGNKGQLKKRGGASSVERPGTPSSIHSVAGSKGGWLQAFFRVVFVDWIGGIFSRLFGSKRKAMLTTSTAAIVVGVAWWKYALDGDLTWLETWL</sequence>